<protein>
    <submittedName>
        <fullName evidence="1">Uncharacterized protein</fullName>
    </submittedName>
</protein>
<dbReference type="AlphaFoldDB" id="A0A0P9THA1"/>
<evidence type="ECO:0000313" key="2">
    <source>
        <dbReference type="Proteomes" id="UP000050265"/>
    </source>
</evidence>
<organism evidence="1 2">
    <name type="scientific">Pseudomonas amygdali pv. lachrymans</name>
    <name type="common">Pseudomonas syringae pv. lachrymans</name>
    <dbReference type="NCBI Taxonomy" id="53707"/>
    <lineage>
        <taxon>Bacteria</taxon>
        <taxon>Pseudomonadati</taxon>
        <taxon>Pseudomonadota</taxon>
        <taxon>Gammaproteobacteria</taxon>
        <taxon>Pseudomonadales</taxon>
        <taxon>Pseudomonadaceae</taxon>
        <taxon>Pseudomonas</taxon>
        <taxon>Pseudomonas amygdali</taxon>
    </lineage>
</organism>
<accession>A0A0P9THA1</accession>
<gene>
    <name evidence="1" type="ORF">ALO35_200103</name>
</gene>
<evidence type="ECO:0000313" key="1">
    <source>
        <dbReference type="EMBL" id="KPX73252.1"/>
    </source>
</evidence>
<comment type="caution">
    <text evidence="1">The sequence shown here is derived from an EMBL/GenBank/DDBJ whole genome shotgun (WGS) entry which is preliminary data.</text>
</comment>
<name>A0A0P9THA1_PSEAV</name>
<reference evidence="1 2" key="1">
    <citation type="submission" date="2015-09" db="EMBL/GenBank/DDBJ databases">
        <title>Genome announcement of multiple Pseudomonas syringae strains.</title>
        <authorList>
            <person name="Thakur S."/>
            <person name="Wang P.W."/>
            <person name="Gong Y."/>
            <person name="Weir B.S."/>
            <person name="Guttman D.S."/>
        </authorList>
    </citation>
    <scope>NUCLEOTIDE SEQUENCE [LARGE SCALE GENOMIC DNA]</scope>
    <source>
        <strain evidence="1 2">ICMP3507</strain>
    </source>
</reference>
<dbReference type="PATRIC" id="fig|53707.9.peg.2706"/>
<sequence>MNAEIAVDLIDARLLGADSIPVKIRTRAKVSEKEVAELFSAIDFIISYYSEKDIIPKRIALAFVDIYVNFNVSDDFYDESETQRYEDIGIALQEKAYELFE</sequence>
<proteinExistence type="predicted"/>
<dbReference type="EMBL" id="LJQP01000130">
    <property type="protein sequence ID" value="KPX73252.1"/>
    <property type="molecule type" value="Genomic_DNA"/>
</dbReference>
<dbReference type="Proteomes" id="UP000050265">
    <property type="component" value="Unassembled WGS sequence"/>
</dbReference>